<protein>
    <recommendedName>
        <fullName evidence="3">Calcium-binding protein</fullName>
    </recommendedName>
</protein>
<dbReference type="PRINTS" id="PR00313">
    <property type="entry name" value="CABNDNGRPT"/>
</dbReference>
<reference evidence="1 2" key="1">
    <citation type="submission" date="2018-03" db="EMBL/GenBank/DDBJ databases">
        <title>The ancient ancestry and fast evolution of plastids.</title>
        <authorList>
            <person name="Moore K.R."/>
            <person name="Magnabosco C."/>
            <person name="Momper L."/>
            <person name="Gold D.A."/>
            <person name="Bosak T."/>
            <person name="Fournier G.P."/>
        </authorList>
    </citation>
    <scope>NUCLEOTIDE SEQUENCE [LARGE SCALE GENOMIC DNA]</scope>
    <source>
        <strain evidence="1 2">CCALA 016</strain>
    </source>
</reference>
<dbReference type="GO" id="GO:0005509">
    <property type="term" value="F:calcium ion binding"/>
    <property type="evidence" value="ECO:0007669"/>
    <property type="project" value="InterPro"/>
</dbReference>
<dbReference type="EMBL" id="PXOH01000004">
    <property type="protein sequence ID" value="PSF38384.1"/>
    <property type="molecule type" value="Genomic_DNA"/>
</dbReference>
<name>A0A2T1M141_9CHRO</name>
<dbReference type="Pfam" id="PF00353">
    <property type="entry name" value="HemolysinCabind"/>
    <property type="match status" value="1"/>
</dbReference>
<organism evidence="1 2">
    <name type="scientific">Aphanothece hegewaldii CCALA 016</name>
    <dbReference type="NCBI Taxonomy" id="2107694"/>
    <lineage>
        <taxon>Bacteria</taxon>
        <taxon>Bacillati</taxon>
        <taxon>Cyanobacteriota</taxon>
        <taxon>Cyanophyceae</taxon>
        <taxon>Oscillatoriophycideae</taxon>
        <taxon>Chroococcales</taxon>
        <taxon>Aphanothecaceae</taxon>
        <taxon>Aphanothece</taxon>
    </lineage>
</organism>
<comment type="caution">
    <text evidence="1">The sequence shown here is derived from an EMBL/GenBank/DDBJ whole genome shotgun (WGS) entry which is preliminary data.</text>
</comment>
<sequence>MSAVIDNVEIEEQLTDGFLVIGSGDLGDSTVSLPGATNDVIYTSTFFASNDDIDAGFLDDVVNAGAGDDVINGGNGNDALVGGTGEDTFVFEFFDNAQSDSILDFTLGEDSIVIDGETVSDSFFIDNGIGDGELSVEISADGDVTINGFEVDDDDFELL</sequence>
<evidence type="ECO:0000313" key="1">
    <source>
        <dbReference type="EMBL" id="PSF38384.1"/>
    </source>
</evidence>
<proteinExistence type="predicted"/>
<keyword evidence="2" id="KW-1185">Reference proteome</keyword>
<dbReference type="Gene3D" id="2.150.10.10">
    <property type="entry name" value="Serralysin-like metalloprotease, C-terminal"/>
    <property type="match status" value="1"/>
</dbReference>
<dbReference type="InterPro" id="IPR011049">
    <property type="entry name" value="Serralysin-like_metalloprot_C"/>
</dbReference>
<dbReference type="InterPro" id="IPR018511">
    <property type="entry name" value="Hemolysin-typ_Ca-bd_CS"/>
</dbReference>
<dbReference type="AlphaFoldDB" id="A0A2T1M141"/>
<evidence type="ECO:0008006" key="3">
    <source>
        <dbReference type="Google" id="ProtNLM"/>
    </source>
</evidence>
<dbReference type="Proteomes" id="UP000239001">
    <property type="component" value="Unassembled WGS sequence"/>
</dbReference>
<gene>
    <name evidence="1" type="ORF">C7H19_05185</name>
</gene>
<dbReference type="RefSeq" id="WP_106455827.1">
    <property type="nucleotide sequence ID" value="NZ_PXOH01000004.1"/>
</dbReference>
<dbReference type="PROSITE" id="PS00330">
    <property type="entry name" value="HEMOLYSIN_CALCIUM"/>
    <property type="match status" value="1"/>
</dbReference>
<evidence type="ECO:0000313" key="2">
    <source>
        <dbReference type="Proteomes" id="UP000239001"/>
    </source>
</evidence>
<accession>A0A2T1M141</accession>
<dbReference type="SUPFAM" id="SSF51120">
    <property type="entry name" value="beta-Roll"/>
    <property type="match status" value="1"/>
</dbReference>
<dbReference type="InterPro" id="IPR001343">
    <property type="entry name" value="Hemolysn_Ca-bd"/>
</dbReference>
<reference evidence="1 2" key="2">
    <citation type="submission" date="2018-03" db="EMBL/GenBank/DDBJ databases">
        <authorList>
            <person name="Keele B.F."/>
        </authorList>
    </citation>
    <scope>NUCLEOTIDE SEQUENCE [LARGE SCALE GENOMIC DNA]</scope>
    <source>
        <strain evidence="1 2">CCALA 016</strain>
    </source>
</reference>
<dbReference type="OrthoDB" id="7872026at2"/>